<dbReference type="CDD" id="cd00093">
    <property type="entry name" value="HTH_XRE"/>
    <property type="match status" value="1"/>
</dbReference>
<gene>
    <name evidence="5" type="ORF">BVL52_20650</name>
</gene>
<dbReference type="InterPro" id="IPR010982">
    <property type="entry name" value="Lambda_DNA-bd_dom_sf"/>
</dbReference>
<organism evidence="5 6">
    <name type="scientific">Pseudomonas oryzihabitans</name>
    <dbReference type="NCBI Taxonomy" id="47885"/>
    <lineage>
        <taxon>Bacteria</taxon>
        <taxon>Pseudomonadati</taxon>
        <taxon>Pseudomonadota</taxon>
        <taxon>Gammaproteobacteria</taxon>
        <taxon>Pseudomonadales</taxon>
        <taxon>Pseudomonadaceae</taxon>
        <taxon>Pseudomonas</taxon>
    </lineage>
</organism>
<dbReference type="InterPro" id="IPR001387">
    <property type="entry name" value="Cro/C1-type_HTH"/>
</dbReference>
<dbReference type="PANTHER" id="PTHR36511:SF3">
    <property type="entry name" value="ANTITOXIN HIGA-2"/>
    <property type="match status" value="1"/>
</dbReference>
<dbReference type="RefSeq" id="WP_077172926.1">
    <property type="nucleotide sequence ID" value="NZ_MTLN01000008.1"/>
</dbReference>
<sequence>MSKRDIFAEIMTGIGEMAAEREGKITLRQHRVEAKAQPKVSAKQIVAIRKRHKMSQEVFARVIRTKPATLRNWEQGKAKPNPQAAMLLTLVERHDDMLERMEEVG</sequence>
<dbReference type="Proteomes" id="UP000189310">
    <property type="component" value="Unassembled WGS sequence"/>
</dbReference>
<keyword evidence="1" id="KW-0805">Transcription regulation</keyword>
<evidence type="ECO:0000259" key="4">
    <source>
        <dbReference type="PROSITE" id="PS50943"/>
    </source>
</evidence>
<evidence type="ECO:0000256" key="2">
    <source>
        <dbReference type="ARBA" id="ARBA00023125"/>
    </source>
</evidence>
<comment type="caution">
    <text evidence="5">The sequence shown here is derived from an EMBL/GenBank/DDBJ whole genome shotgun (WGS) entry which is preliminary data.</text>
</comment>
<reference evidence="5 6" key="1">
    <citation type="submission" date="2017-01" db="EMBL/GenBank/DDBJ databases">
        <title>Pseudomonas psychrotolerans genome sequencing and assembly.</title>
        <authorList>
            <person name="Vyas B."/>
            <person name="Mayilraj S."/>
        </authorList>
    </citation>
    <scope>NUCLEOTIDE SEQUENCE [LARGE SCALE GENOMIC DNA]</scope>
    <source>
        <strain evidence="5 6">SDS18</strain>
    </source>
</reference>
<evidence type="ECO:0000313" key="6">
    <source>
        <dbReference type="Proteomes" id="UP000189310"/>
    </source>
</evidence>
<dbReference type="Gene3D" id="1.10.260.40">
    <property type="entry name" value="lambda repressor-like DNA-binding domains"/>
    <property type="match status" value="1"/>
</dbReference>
<evidence type="ECO:0000313" key="5">
    <source>
        <dbReference type="EMBL" id="ONN70648.1"/>
    </source>
</evidence>
<dbReference type="PROSITE" id="PS50943">
    <property type="entry name" value="HTH_CROC1"/>
    <property type="match status" value="1"/>
</dbReference>
<keyword evidence="3" id="KW-0804">Transcription</keyword>
<evidence type="ECO:0000256" key="3">
    <source>
        <dbReference type="ARBA" id="ARBA00023163"/>
    </source>
</evidence>
<feature type="domain" description="HTH cro/C1-type" evidence="4">
    <location>
        <begin position="45"/>
        <end position="88"/>
    </location>
</feature>
<dbReference type="PANTHER" id="PTHR36511">
    <property type="entry name" value="MERR FAMILY BACTERIAL REGULATORY PROTEIN"/>
    <property type="match status" value="1"/>
</dbReference>
<keyword evidence="6" id="KW-1185">Reference proteome</keyword>
<dbReference type="SUPFAM" id="SSF47413">
    <property type="entry name" value="lambda repressor-like DNA-binding domains"/>
    <property type="match status" value="1"/>
</dbReference>
<keyword evidence="2" id="KW-0238">DNA-binding</keyword>
<proteinExistence type="predicted"/>
<dbReference type="SMART" id="SM00530">
    <property type="entry name" value="HTH_XRE"/>
    <property type="match status" value="1"/>
</dbReference>
<accession>A0ABX3ISD0</accession>
<name>A0ABX3ISD0_9PSED</name>
<dbReference type="Pfam" id="PF01381">
    <property type="entry name" value="HTH_3"/>
    <property type="match status" value="1"/>
</dbReference>
<evidence type="ECO:0000256" key="1">
    <source>
        <dbReference type="ARBA" id="ARBA00023015"/>
    </source>
</evidence>
<dbReference type="InterPro" id="IPR052359">
    <property type="entry name" value="HTH-type_reg/antitoxin"/>
</dbReference>
<protein>
    <submittedName>
        <fullName evidence="5">Transcriptional regulator</fullName>
    </submittedName>
</protein>
<dbReference type="EMBL" id="MTLN01000008">
    <property type="protein sequence ID" value="ONN70648.1"/>
    <property type="molecule type" value="Genomic_DNA"/>
</dbReference>